<dbReference type="GO" id="GO:0010181">
    <property type="term" value="F:FMN binding"/>
    <property type="evidence" value="ECO:0007669"/>
    <property type="project" value="UniProtKB-UniRule"/>
</dbReference>
<evidence type="ECO:0000256" key="8">
    <source>
        <dbReference type="ARBA" id="ARBA00023229"/>
    </source>
</evidence>
<dbReference type="GO" id="GO:0000287">
    <property type="term" value="F:magnesium ion binding"/>
    <property type="evidence" value="ECO:0007669"/>
    <property type="project" value="UniProtKB-UniRule"/>
</dbReference>
<dbReference type="Pfam" id="PF01070">
    <property type="entry name" value="FMN_dh"/>
    <property type="match status" value="1"/>
</dbReference>
<feature type="binding site" evidence="11">
    <location>
        <position position="151"/>
    </location>
    <ligand>
        <name>substrate</name>
    </ligand>
</feature>
<accession>A0A7C8FT37</accession>
<dbReference type="GO" id="GO:0016491">
    <property type="term" value="F:oxidoreductase activity"/>
    <property type="evidence" value="ECO:0007669"/>
    <property type="project" value="InterPro"/>
</dbReference>
<dbReference type="CDD" id="cd02811">
    <property type="entry name" value="IDI-2_FMN"/>
    <property type="match status" value="1"/>
</dbReference>
<keyword evidence="9 11" id="KW-0413">Isomerase</keyword>
<evidence type="ECO:0000256" key="6">
    <source>
        <dbReference type="ARBA" id="ARBA00022842"/>
    </source>
</evidence>
<evidence type="ECO:0000256" key="2">
    <source>
        <dbReference type="ARBA" id="ARBA00022490"/>
    </source>
</evidence>
<evidence type="ECO:0000256" key="7">
    <source>
        <dbReference type="ARBA" id="ARBA00022857"/>
    </source>
</evidence>
<dbReference type="PIRSF" id="PIRSF003314">
    <property type="entry name" value="IPP_isomerase"/>
    <property type="match status" value="1"/>
</dbReference>
<reference evidence="13 14" key="1">
    <citation type="submission" date="2019-09" db="EMBL/GenBank/DDBJ databases">
        <title>Phylogeny of genus Pseudoclavibacter and closely related genus.</title>
        <authorList>
            <person name="Li Y."/>
        </authorList>
    </citation>
    <scope>NUCLEOTIDE SEQUENCE [LARGE SCALE GENOMIC DNA]</scope>
    <source>
        <strain evidence="13 14">JCM 16921</strain>
    </source>
</reference>
<evidence type="ECO:0000256" key="10">
    <source>
        <dbReference type="ARBA" id="ARBA00025810"/>
    </source>
</evidence>
<dbReference type="GO" id="GO:0070402">
    <property type="term" value="F:NADPH binding"/>
    <property type="evidence" value="ECO:0007669"/>
    <property type="project" value="UniProtKB-UniRule"/>
</dbReference>
<feature type="binding site" evidence="11">
    <location>
        <begin position="266"/>
        <end position="268"/>
    </location>
    <ligand>
        <name>FMN</name>
        <dbReference type="ChEBI" id="CHEBI:58210"/>
    </ligand>
</feature>
<keyword evidence="8 11" id="KW-0414">Isoprene biosynthesis</keyword>
<keyword evidence="5 11" id="KW-0479">Metal-binding</keyword>
<evidence type="ECO:0000256" key="1">
    <source>
        <dbReference type="ARBA" id="ARBA00001917"/>
    </source>
</evidence>
<comment type="cofactor">
    <cofactor evidence="11">
        <name>NADPH</name>
        <dbReference type="ChEBI" id="CHEBI:57783"/>
    </cofactor>
</comment>
<dbReference type="PANTHER" id="PTHR43665:SF1">
    <property type="entry name" value="ISOPENTENYL-DIPHOSPHATE DELTA-ISOMERASE"/>
    <property type="match status" value="1"/>
</dbReference>
<dbReference type="RefSeq" id="WP_158036681.1">
    <property type="nucleotide sequence ID" value="NZ_BAAAZV010000002.1"/>
</dbReference>
<keyword evidence="14" id="KW-1185">Reference proteome</keyword>
<comment type="similarity">
    <text evidence="11">Belongs to the IPP isomerase type 2 family.</text>
</comment>
<evidence type="ECO:0000313" key="14">
    <source>
        <dbReference type="Proteomes" id="UP000481339"/>
    </source>
</evidence>
<evidence type="ECO:0000256" key="11">
    <source>
        <dbReference type="HAMAP-Rule" id="MF_00354"/>
    </source>
</evidence>
<feature type="binding site" evidence="11">
    <location>
        <position position="213"/>
    </location>
    <ligand>
        <name>FMN</name>
        <dbReference type="ChEBI" id="CHEBI:58210"/>
    </ligand>
</feature>
<comment type="catalytic activity">
    <reaction evidence="11">
        <text>isopentenyl diphosphate = dimethylallyl diphosphate</text>
        <dbReference type="Rhea" id="RHEA:23284"/>
        <dbReference type="ChEBI" id="CHEBI:57623"/>
        <dbReference type="ChEBI" id="CHEBI:128769"/>
        <dbReference type="EC" id="5.3.3.2"/>
    </reaction>
</comment>
<feature type="binding site" evidence="11">
    <location>
        <position position="92"/>
    </location>
    <ligand>
        <name>FMN</name>
        <dbReference type="ChEBI" id="CHEBI:58210"/>
    </ligand>
</feature>
<dbReference type="PANTHER" id="PTHR43665">
    <property type="entry name" value="ISOPENTENYL-DIPHOSPHATE DELTA-ISOMERASE"/>
    <property type="match status" value="1"/>
</dbReference>
<feature type="binding site" evidence="11">
    <location>
        <begin position="62"/>
        <end position="64"/>
    </location>
    <ligand>
        <name>FMN</name>
        <dbReference type="ChEBI" id="CHEBI:58210"/>
    </ligand>
</feature>
<dbReference type="Proteomes" id="UP000481339">
    <property type="component" value="Unassembled WGS sequence"/>
</dbReference>
<feature type="binding site" evidence="11">
    <location>
        <position position="152"/>
    </location>
    <ligand>
        <name>Mg(2+)</name>
        <dbReference type="ChEBI" id="CHEBI:18420"/>
    </ligand>
</feature>
<dbReference type="GO" id="GO:0004452">
    <property type="term" value="F:isopentenyl-diphosphate delta-isomerase activity"/>
    <property type="evidence" value="ECO:0007669"/>
    <property type="project" value="UniProtKB-UniRule"/>
</dbReference>
<gene>
    <name evidence="11" type="primary">fni</name>
    <name evidence="13" type="ORF">F8O02_07770</name>
</gene>
<evidence type="ECO:0000256" key="5">
    <source>
        <dbReference type="ARBA" id="ARBA00022723"/>
    </source>
</evidence>
<feature type="binding site" evidence="11">
    <location>
        <position position="208"/>
    </location>
    <ligand>
        <name>FMN</name>
        <dbReference type="ChEBI" id="CHEBI:58210"/>
    </ligand>
</feature>
<comment type="caution">
    <text evidence="11">Lacks conserved residue(s) required for the propagation of feature annotation.</text>
</comment>
<dbReference type="EC" id="5.3.3.2" evidence="11"/>
<dbReference type="GO" id="GO:0008299">
    <property type="term" value="P:isoprenoid biosynthetic process"/>
    <property type="evidence" value="ECO:0007669"/>
    <property type="project" value="UniProtKB-UniRule"/>
</dbReference>
<evidence type="ECO:0000256" key="4">
    <source>
        <dbReference type="ARBA" id="ARBA00022643"/>
    </source>
</evidence>
<feature type="binding site" evidence="11">
    <location>
        <begin position="287"/>
        <end position="288"/>
    </location>
    <ligand>
        <name>FMN</name>
        <dbReference type="ChEBI" id="CHEBI:58210"/>
    </ligand>
</feature>
<comment type="cofactor">
    <cofactor evidence="11">
        <name>Mg(2+)</name>
        <dbReference type="ChEBI" id="CHEBI:18420"/>
    </cofactor>
</comment>
<dbReference type="GO" id="GO:0005737">
    <property type="term" value="C:cytoplasm"/>
    <property type="evidence" value="ECO:0007669"/>
    <property type="project" value="UniProtKB-SubCell"/>
</dbReference>
<keyword evidence="3 11" id="KW-0285">Flavoprotein</keyword>
<dbReference type="Gene3D" id="3.20.20.70">
    <property type="entry name" value="Aldolase class I"/>
    <property type="match status" value="1"/>
</dbReference>
<evidence type="ECO:0000313" key="13">
    <source>
        <dbReference type="EMBL" id="KAB1631510.1"/>
    </source>
</evidence>
<protein>
    <recommendedName>
        <fullName evidence="11">Isopentenyl-diphosphate delta-isomerase</fullName>
        <shortName evidence="11">IPP isomerase</shortName>
        <ecNumber evidence="11">5.3.3.2</ecNumber>
    </recommendedName>
    <alternativeName>
        <fullName evidence="11">Isopentenyl diphosphate:dimethylallyl diphosphate isomerase</fullName>
    </alternativeName>
    <alternativeName>
        <fullName evidence="11">Isopentenyl pyrophosphate isomerase</fullName>
    </alternativeName>
    <alternativeName>
        <fullName evidence="11">Type 2 isopentenyl diphosphate isomerase</fullName>
        <shortName evidence="11">IDI-2</shortName>
    </alternativeName>
</protein>
<dbReference type="HAMAP" id="MF_00354">
    <property type="entry name" value="Idi_2"/>
    <property type="match status" value="1"/>
</dbReference>
<feature type="binding site" evidence="11">
    <location>
        <begin position="5"/>
        <end position="6"/>
    </location>
    <ligand>
        <name>substrate</name>
    </ligand>
</feature>
<dbReference type="InterPro" id="IPR013785">
    <property type="entry name" value="Aldolase_TIM"/>
</dbReference>
<keyword evidence="2 11" id="KW-0963">Cytoplasm</keyword>
<feature type="binding site" evidence="11">
    <location>
        <position position="121"/>
    </location>
    <ligand>
        <name>FMN</name>
        <dbReference type="ChEBI" id="CHEBI:58210"/>
    </ligand>
</feature>
<comment type="caution">
    <text evidence="13">The sequence shown here is derived from an EMBL/GenBank/DDBJ whole genome shotgun (WGS) entry which is preliminary data.</text>
</comment>
<keyword evidence="4 11" id="KW-0288">FMN</keyword>
<evidence type="ECO:0000256" key="9">
    <source>
        <dbReference type="ARBA" id="ARBA00023235"/>
    </source>
</evidence>
<sequence length="375" mass="39808">MSSERKDEHVRLAEELHDESRRGGFDDVRFLHRSFPGLAVADVSTGTRIAGRDWTAPFYINAMTGGSERTGRLNAQLARAAAEAGVAIASGSVSAALREPALEPTFRVIREQAPEAFVLANVSPEATPEQARHAVALLSADALQIHVNVAQELVMPEGDRDFTGWLDRIAAIVAASDVPVVVKEVGFGLGREAVTALVEHGVTAVDVSGRGGTDFIAIENHRRLRSEYGYLTGWGQTAVECLLDVLHRAPEHGGPVEGVTVLASGGVRTPLDVLRALALGARAVGVSGHFLHVLVSSGLEALIAELVSWRQQLRTLFALVGARDLAALQEADLLVTGPTGEFARLRGIDLAALATRRERAARIARTAQTGRTGAA</sequence>
<comment type="function">
    <text evidence="11">Involved in the biosynthesis of isoprenoids. Catalyzes the 1,3-allylic rearrangement of the homoallylic substrate isopentenyl (IPP) to its allylic isomer, dimethylallyl diphosphate (DMAPP).</text>
</comment>
<comment type="subcellular location">
    <subcellularLocation>
        <location evidence="11">Cytoplasm</location>
    </subcellularLocation>
</comment>
<keyword evidence="6 11" id="KW-0460">Magnesium</keyword>
<evidence type="ECO:0000259" key="12">
    <source>
        <dbReference type="Pfam" id="PF01070"/>
    </source>
</evidence>
<dbReference type="InterPro" id="IPR000262">
    <property type="entry name" value="FMN-dep_DH"/>
</dbReference>
<dbReference type="AlphaFoldDB" id="A0A7C8FT37"/>
<dbReference type="InterPro" id="IPR011179">
    <property type="entry name" value="IPdP_isomerase"/>
</dbReference>
<comment type="subunit">
    <text evidence="10 11">Homooctamer. Dimer of tetramers.</text>
</comment>
<feature type="binding site" evidence="11">
    <location>
        <position position="183"/>
    </location>
    <ligand>
        <name>FMN</name>
        <dbReference type="ChEBI" id="CHEBI:58210"/>
    </ligand>
</feature>
<dbReference type="SUPFAM" id="SSF51395">
    <property type="entry name" value="FMN-linked oxidoreductases"/>
    <property type="match status" value="1"/>
</dbReference>
<feature type="domain" description="FMN-dependent dehydrogenase" evidence="12">
    <location>
        <begin position="163"/>
        <end position="331"/>
    </location>
</feature>
<proteinExistence type="inferred from homology"/>
<dbReference type="EMBL" id="WBKA01000006">
    <property type="protein sequence ID" value="KAB1631510.1"/>
    <property type="molecule type" value="Genomic_DNA"/>
</dbReference>
<name>A0A7C8FT37_9MICO</name>
<dbReference type="OrthoDB" id="9795032at2"/>
<evidence type="ECO:0000256" key="3">
    <source>
        <dbReference type="ARBA" id="ARBA00022630"/>
    </source>
</evidence>
<organism evidence="13 14">
    <name type="scientific">Pseudoclavibacter caeni</name>
    <dbReference type="NCBI Taxonomy" id="908846"/>
    <lineage>
        <taxon>Bacteria</taxon>
        <taxon>Bacillati</taxon>
        <taxon>Actinomycetota</taxon>
        <taxon>Actinomycetes</taxon>
        <taxon>Micrococcales</taxon>
        <taxon>Microbacteriaceae</taxon>
        <taxon>Pseudoclavibacter</taxon>
    </lineage>
</organism>
<comment type="cofactor">
    <cofactor evidence="1 11">
        <name>FMN</name>
        <dbReference type="ChEBI" id="CHEBI:58210"/>
    </cofactor>
</comment>
<keyword evidence="7 11" id="KW-0521">NADP</keyword>
<dbReference type="NCBIfam" id="TIGR02151">
    <property type="entry name" value="IPP_isom_2"/>
    <property type="match status" value="1"/>
</dbReference>